<gene>
    <name evidence="1" type="ORF">GCM10009416_49330</name>
</gene>
<proteinExistence type="predicted"/>
<comment type="caution">
    <text evidence="1">The sequence shown here is derived from an EMBL/GenBank/DDBJ whole genome shotgun (WGS) entry which is preliminary data.</text>
</comment>
<evidence type="ECO:0000313" key="2">
    <source>
        <dbReference type="Proteomes" id="UP001501588"/>
    </source>
</evidence>
<keyword evidence="2" id="KW-1185">Reference proteome</keyword>
<reference evidence="1 2" key="1">
    <citation type="journal article" date="2019" name="Int. J. Syst. Evol. Microbiol.">
        <title>The Global Catalogue of Microorganisms (GCM) 10K type strain sequencing project: providing services to taxonomists for standard genome sequencing and annotation.</title>
        <authorList>
            <consortium name="The Broad Institute Genomics Platform"/>
            <consortium name="The Broad Institute Genome Sequencing Center for Infectious Disease"/>
            <person name="Wu L."/>
            <person name="Ma J."/>
        </authorList>
    </citation>
    <scope>NUCLEOTIDE SEQUENCE [LARGE SCALE GENOMIC DNA]</scope>
    <source>
        <strain evidence="1 2">JCM 9933</strain>
    </source>
</reference>
<dbReference type="Proteomes" id="UP001501588">
    <property type="component" value="Unassembled WGS sequence"/>
</dbReference>
<dbReference type="EMBL" id="BAAAFZ010000107">
    <property type="protein sequence ID" value="GAA0606174.1"/>
    <property type="molecule type" value="Genomic_DNA"/>
</dbReference>
<protein>
    <submittedName>
        <fullName evidence="1">Uncharacterized protein</fullName>
    </submittedName>
</protein>
<organism evidence="1 2">
    <name type="scientific">Craurococcus roseus</name>
    <dbReference type="NCBI Taxonomy" id="77585"/>
    <lineage>
        <taxon>Bacteria</taxon>
        <taxon>Pseudomonadati</taxon>
        <taxon>Pseudomonadota</taxon>
        <taxon>Alphaproteobacteria</taxon>
        <taxon>Acetobacterales</taxon>
        <taxon>Acetobacteraceae</taxon>
        <taxon>Craurococcus</taxon>
    </lineage>
</organism>
<sequence length="138" mass="15017">MGRGFRWVALGAGSVLTMVLLAATAPFALQRAPESWDAEAGSAARRRLLDVVPEGAGVEFADVKVRHSGTDNERSVCGAFAVRDDEGSLGPFRDFWIVVTKRPDAPDAVEAAHPVDIPQDAFLDRGSEYYRHCFARLD</sequence>
<name>A0ABN1G8E8_9PROT</name>
<evidence type="ECO:0000313" key="1">
    <source>
        <dbReference type="EMBL" id="GAA0606174.1"/>
    </source>
</evidence>
<accession>A0ABN1G8E8</accession>